<dbReference type="PANTHER" id="PTHR10328">
    <property type="entry name" value="PROTEIN MAX MYC-ASSOCIATED FACTOR X"/>
    <property type="match status" value="1"/>
</dbReference>
<evidence type="ECO:0000313" key="9">
    <source>
        <dbReference type="Proteomes" id="UP000636479"/>
    </source>
</evidence>
<dbReference type="GO" id="GO:0090575">
    <property type="term" value="C:RNA polymerase II transcription regulator complex"/>
    <property type="evidence" value="ECO:0007669"/>
    <property type="project" value="TreeGrafter"/>
</dbReference>
<keyword evidence="4" id="KW-0804">Transcription</keyword>
<keyword evidence="1" id="KW-0805">Transcription regulation</keyword>
<protein>
    <submittedName>
        <fullName evidence="8">BHLH domain-containing protein</fullName>
    </submittedName>
</protein>
<evidence type="ECO:0000256" key="3">
    <source>
        <dbReference type="ARBA" id="ARBA00023159"/>
    </source>
</evidence>
<evidence type="ECO:0000256" key="5">
    <source>
        <dbReference type="ARBA" id="ARBA00023242"/>
    </source>
</evidence>
<accession>A0A8H6T3P3</accession>
<dbReference type="AlphaFoldDB" id="A0A8H6T3P3"/>
<dbReference type="InterPro" id="IPR011598">
    <property type="entry name" value="bHLH_dom"/>
</dbReference>
<feature type="compositionally biased region" description="Pro residues" evidence="6">
    <location>
        <begin position="235"/>
        <end position="244"/>
    </location>
</feature>
<dbReference type="OrthoDB" id="3119375at2759"/>
<feature type="region of interest" description="Disordered" evidence="6">
    <location>
        <begin position="431"/>
        <end position="459"/>
    </location>
</feature>
<dbReference type="Gene3D" id="4.10.280.10">
    <property type="entry name" value="Helix-loop-helix DNA-binding domain"/>
    <property type="match status" value="1"/>
</dbReference>
<feature type="compositionally biased region" description="Low complexity" evidence="6">
    <location>
        <begin position="253"/>
        <end position="289"/>
    </location>
</feature>
<dbReference type="GO" id="GO:0046983">
    <property type="term" value="F:protein dimerization activity"/>
    <property type="evidence" value="ECO:0007669"/>
    <property type="project" value="InterPro"/>
</dbReference>
<evidence type="ECO:0000256" key="6">
    <source>
        <dbReference type="SAM" id="MobiDB-lite"/>
    </source>
</evidence>
<feature type="region of interest" description="Disordered" evidence="6">
    <location>
        <begin position="230"/>
        <end position="313"/>
    </location>
</feature>
<dbReference type="GO" id="GO:0045944">
    <property type="term" value="P:positive regulation of transcription by RNA polymerase II"/>
    <property type="evidence" value="ECO:0007669"/>
    <property type="project" value="TreeGrafter"/>
</dbReference>
<keyword evidence="9" id="KW-1185">Reference proteome</keyword>
<dbReference type="EMBL" id="JACAZF010000003">
    <property type="protein sequence ID" value="KAF7310290.1"/>
    <property type="molecule type" value="Genomic_DNA"/>
</dbReference>
<feature type="region of interest" description="Disordered" evidence="6">
    <location>
        <begin position="495"/>
        <end position="528"/>
    </location>
</feature>
<keyword evidence="2" id="KW-0238">DNA-binding</keyword>
<dbReference type="GO" id="GO:0003700">
    <property type="term" value="F:DNA-binding transcription factor activity"/>
    <property type="evidence" value="ECO:0007669"/>
    <property type="project" value="TreeGrafter"/>
</dbReference>
<evidence type="ECO:0000256" key="1">
    <source>
        <dbReference type="ARBA" id="ARBA00023015"/>
    </source>
</evidence>
<dbReference type="GeneID" id="59343371"/>
<keyword evidence="3" id="KW-0010">Activator</keyword>
<organism evidence="8 9">
    <name type="scientific">Mycena indigotica</name>
    <dbReference type="NCBI Taxonomy" id="2126181"/>
    <lineage>
        <taxon>Eukaryota</taxon>
        <taxon>Fungi</taxon>
        <taxon>Dikarya</taxon>
        <taxon>Basidiomycota</taxon>
        <taxon>Agaricomycotina</taxon>
        <taxon>Agaricomycetes</taxon>
        <taxon>Agaricomycetidae</taxon>
        <taxon>Agaricales</taxon>
        <taxon>Marasmiineae</taxon>
        <taxon>Mycenaceae</taxon>
        <taxon>Mycena</taxon>
    </lineage>
</organism>
<proteinExistence type="predicted"/>
<dbReference type="PANTHER" id="PTHR10328:SF3">
    <property type="entry name" value="PROTEIN MAX"/>
    <property type="match status" value="1"/>
</dbReference>
<dbReference type="InterPro" id="IPR036638">
    <property type="entry name" value="HLH_DNA-bd_sf"/>
</dbReference>
<sequence length="638" mass="68846">MSSTACVAYLRRSTDDAMATNMDASPVSGDWLDRMPARRGAVFQISLIGCTLIPMAVPKNEKTARKRLCLIVPAHNTAGLAPTLGRGAIRLGSCIAGRLFLRDVAPWSHVFLPSYFPDGPRSRHCQFPFRILHPPTSLVALSTTTLPPATVDDARQRTRASATPTPLSHLSPHLALIRPPLIYAAAQSDGSPTYARCLCLTPPSPPRSFPLSAPPRTPCCLRIPLGISRPFSAPSSPPPPPLPSARPLEEEMSSTTTTSTLANLPAASLSSSPTTTTAIAPATGPTDATIPNPAAPIKRPRRRAPTAERRATHNAVERARRETLNGRFLALASLLPPLRVIRRPSKSAIVNSSIATVQAARRHRVLAAQTLKTMLRETEALRREVNEWRTRARIPTLDAPLRSETDNQALDMVLRGEVEELEVDLDVIGEFEEENENDEEEEGEENMMSNSYHEEDVKPPVNANDARFAFEMSPVSPMSAISGPMSAMAMGMPIPSPPSTRGSMSMPSPGASSDAGSWDGPRTPPSPVKAMYRNKPPTYNQEQYYQHQQQQVKGAGAAYDLGLDMGFEQQPQYAPASAQPGYNNAGAYGYDAFPAGAQSYNGFDGGWANVNPAHPAFYGVAGVAPGQYLHQPRAMGTF</sequence>
<feature type="domain" description="BHLH" evidence="7">
    <location>
        <begin position="308"/>
        <end position="360"/>
    </location>
</feature>
<name>A0A8H6T3P3_9AGAR</name>
<evidence type="ECO:0000259" key="7">
    <source>
        <dbReference type="PROSITE" id="PS50888"/>
    </source>
</evidence>
<dbReference type="PROSITE" id="PS50888">
    <property type="entry name" value="BHLH"/>
    <property type="match status" value="1"/>
</dbReference>
<dbReference type="RefSeq" id="XP_037223740.1">
    <property type="nucleotide sequence ID" value="XM_037360855.1"/>
</dbReference>
<comment type="caution">
    <text evidence="8">The sequence shown here is derived from an EMBL/GenBank/DDBJ whole genome shotgun (WGS) entry which is preliminary data.</text>
</comment>
<feature type="compositionally biased region" description="Low complexity" evidence="6">
    <location>
        <begin position="502"/>
        <end position="520"/>
    </location>
</feature>
<dbReference type="SUPFAM" id="SSF47459">
    <property type="entry name" value="HLH, helix-loop-helix DNA-binding domain"/>
    <property type="match status" value="1"/>
</dbReference>
<dbReference type="GO" id="GO:0003677">
    <property type="term" value="F:DNA binding"/>
    <property type="evidence" value="ECO:0007669"/>
    <property type="project" value="UniProtKB-KW"/>
</dbReference>
<gene>
    <name evidence="8" type="ORF">MIND_00403000</name>
</gene>
<keyword evidence="5" id="KW-0539">Nucleus</keyword>
<dbReference type="Proteomes" id="UP000636479">
    <property type="component" value="Unassembled WGS sequence"/>
</dbReference>
<evidence type="ECO:0000256" key="2">
    <source>
        <dbReference type="ARBA" id="ARBA00023125"/>
    </source>
</evidence>
<feature type="compositionally biased region" description="Acidic residues" evidence="6">
    <location>
        <begin position="431"/>
        <end position="445"/>
    </location>
</feature>
<dbReference type="SMART" id="SM00353">
    <property type="entry name" value="HLH"/>
    <property type="match status" value="1"/>
</dbReference>
<dbReference type="Pfam" id="PF00010">
    <property type="entry name" value="HLH"/>
    <property type="match status" value="1"/>
</dbReference>
<evidence type="ECO:0000313" key="8">
    <source>
        <dbReference type="EMBL" id="KAF7310290.1"/>
    </source>
</evidence>
<evidence type="ECO:0000256" key="4">
    <source>
        <dbReference type="ARBA" id="ARBA00023163"/>
    </source>
</evidence>
<reference evidence="8" key="1">
    <citation type="submission" date="2020-05" db="EMBL/GenBank/DDBJ databases">
        <title>Mycena genomes resolve the evolution of fungal bioluminescence.</title>
        <authorList>
            <person name="Tsai I.J."/>
        </authorList>
    </citation>
    <scope>NUCLEOTIDE SEQUENCE</scope>
    <source>
        <strain evidence="8">171206Taipei</strain>
    </source>
</reference>